<accession>A0ABY9XXG3</accession>
<name>A0ABY9XXG3_9FLAO</name>
<dbReference type="RefSeq" id="WP_415866762.1">
    <property type="nucleotide sequence ID" value="NZ_CP134537.1"/>
</dbReference>
<evidence type="ECO:0000313" key="2">
    <source>
        <dbReference type="EMBL" id="WNH10507.1"/>
    </source>
</evidence>
<organism evidence="2 3">
    <name type="scientific">Thalassobellus suaedae</name>
    <dbReference type="NCBI Taxonomy" id="3074124"/>
    <lineage>
        <taxon>Bacteria</taxon>
        <taxon>Pseudomonadati</taxon>
        <taxon>Bacteroidota</taxon>
        <taxon>Flavobacteriia</taxon>
        <taxon>Flavobacteriales</taxon>
        <taxon>Flavobacteriaceae</taxon>
        <taxon>Thalassobellus</taxon>
    </lineage>
</organism>
<evidence type="ECO:0000256" key="1">
    <source>
        <dbReference type="SAM" id="Phobius"/>
    </source>
</evidence>
<keyword evidence="1" id="KW-0472">Membrane</keyword>
<dbReference type="EMBL" id="CP134537">
    <property type="protein sequence ID" value="WNH10507.1"/>
    <property type="molecule type" value="Genomic_DNA"/>
</dbReference>
<evidence type="ECO:0000313" key="3">
    <source>
        <dbReference type="Proteomes" id="UP001302806"/>
    </source>
</evidence>
<keyword evidence="1" id="KW-0812">Transmembrane</keyword>
<sequence length="255" mass="27941">MQNFTKPNGWTIQSTVFKNLIYCCLTIGMFLLSTTIYGQGISLAQAGNEESAAPEDPMMWQNGNLNPNQAHYIEGHSVAYRATMTGMPINQEVILTLGYDLVNGSKYAIDFITHYQQLQPHNFGEPHTNEEVVNPLLPSALSAPDDRLDITLPSYLAAPNDGITGVQNARNEFNSLVTNGDNDGFGALGDGFISIWGADFNNGYGVTYEYFDSGTPLNAIEVLDLTRGETKVEFTVKFTPSQETVIMSWGAPYCA</sequence>
<feature type="transmembrane region" description="Helical" evidence="1">
    <location>
        <begin position="20"/>
        <end position="38"/>
    </location>
</feature>
<dbReference type="Proteomes" id="UP001302806">
    <property type="component" value="Chromosome"/>
</dbReference>
<reference evidence="2 3" key="1">
    <citation type="submission" date="2023-09" db="EMBL/GenBank/DDBJ databases">
        <title>Thalassobella suaedae gen. nov., sp. nov., a marine bacterium of the family Flavobacteriaceae isolated from a halophyte Suaeda japonica.</title>
        <authorList>
            <person name="Lee S.Y."/>
            <person name="Hwang C.Y."/>
        </authorList>
    </citation>
    <scope>NUCLEOTIDE SEQUENCE [LARGE SCALE GENOMIC DNA]</scope>
    <source>
        <strain evidence="2 3">HL-DH14</strain>
    </source>
</reference>
<keyword evidence="1" id="KW-1133">Transmembrane helix</keyword>
<gene>
    <name evidence="2" type="ORF">RHP51_07580</name>
</gene>
<proteinExistence type="predicted"/>
<protein>
    <submittedName>
        <fullName evidence="2">Uncharacterized protein</fullName>
    </submittedName>
</protein>